<dbReference type="SMART" id="SM00100">
    <property type="entry name" value="cNMP"/>
    <property type="match status" value="1"/>
</dbReference>
<dbReference type="InterPro" id="IPR036388">
    <property type="entry name" value="WH-like_DNA-bd_sf"/>
</dbReference>
<dbReference type="PROSITE" id="PS50042">
    <property type="entry name" value="CNMP_BINDING_3"/>
    <property type="match status" value="1"/>
</dbReference>
<evidence type="ECO:0000256" key="1">
    <source>
        <dbReference type="ARBA" id="ARBA00023015"/>
    </source>
</evidence>
<dbReference type="InterPro" id="IPR018490">
    <property type="entry name" value="cNMP-bd_dom_sf"/>
</dbReference>
<evidence type="ECO:0000256" key="4">
    <source>
        <dbReference type="ARBA" id="ARBA00023163"/>
    </source>
</evidence>
<dbReference type="Pfam" id="PF00027">
    <property type="entry name" value="cNMP_binding"/>
    <property type="match status" value="1"/>
</dbReference>
<evidence type="ECO:0008006" key="8">
    <source>
        <dbReference type="Google" id="ProtNLM"/>
    </source>
</evidence>
<keyword evidence="3" id="KW-0010">Activator</keyword>
<organism evidence="7">
    <name type="scientific">Paenibacillus sp. BIHB 4019</name>
    <dbReference type="NCBI Taxonomy" id="1870819"/>
    <lineage>
        <taxon>Bacteria</taxon>
        <taxon>Bacillati</taxon>
        <taxon>Bacillota</taxon>
        <taxon>Bacilli</taxon>
        <taxon>Bacillales</taxon>
        <taxon>Paenibacillaceae</taxon>
        <taxon>Paenibacillus</taxon>
    </lineage>
</organism>
<dbReference type="SUPFAM" id="SSF51206">
    <property type="entry name" value="cAMP-binding domain-like"/>
    <property type="match status" value="1"/>
</dbReference>
<evidence type="ECO:0000256" key="3">
    <source>
        <dbReference type="ARBA" id="ARBA00023159"/>
    </source>
</evidence>
<dbReference type="GO" id="GO:0003677">
    <property type="term" value="F:DNA binding"/>
    <property type="evidence" value="ECO:0007669"/>
    <property type="project" value="UniProtKB-KW"/>
</dbReference>
<proteinExistence type="predicted"/>
<reference evidence="7" key="1">
    <citation type="submission" date="2016-08" db="EMBL/GenBank/DDBJ databases">
        <title>Complete Genome Seqeunce of Paenibacillus sp. BIHB 4019 from tea rhizoplane.</title>
        <authorList>
            <person name="Thakur R."/>
            <person name="Swarnkar M.K."/>
            <person name="Gulati A."/>
        </authorList>
    </citation>
    <scope>NUCLEOTIDE SEQUENCE [LARGE SCALE GENOMIC DNA]</scope>
    <source>
        <strain evidence="7">BIHB4019</strain>
    </source>
</reference>
<dbReference type="Pfam" id="PF13545">
    <property type="entry name" value="HTH_Crp_2"/>
    <property type="match status" value="1"/>
</dbReference>
<dbReference type="InterPro" id="IPR014710">
    <property type="entry name" value="RmlC-like_jellyroll"/>
</dbReference>
<dbReference type="RefSeq" id="WP_099520018.1">
    <property type="nucleotide sequence ID" value="NZ_CP016808.1"/>
</dbReference>
<dbReference type="Gene3D" id="1.10.10.10">
    <property type="entry name" value="Winged helix-like DNA-binding domain superfamily/Winged helix DNA-binding domain"/>
    <property type="match status" value="1"/>
</dbReference>
<evidence type="ECO:0000259" key="6">
    <source>
        <dbReference type="PROSITE" id="PS51063"/>
    </source>
</evidence>
<dbReference type="PANTHER" id="PTHR24567">
    <property type="entry name" value="CRP FAMILY TRANSCRIPTIONAL REGULATORY PROTEIN"/>
    <property type="match status" value="1"/>
</dbReference>
<dbReference type="GO" id="GO:0003700">
    <property type="term" value="F:DNA-binding transcription factor activity"/>
    <property type="evidence" value="ECO:0007669"/>
    <property type="project" value="TreeGrafter"/>
</dbReference>
<accession>A0A1B2DMM5</accession>
<protein>
    <recommendedName>
        <fullName evidence="8">Crp/Fnr family transcriptional regulator</fullName>
    </recommendedName>
</protein>
<name>A0A1B2DMM5_9BACL</name>
<dbReference type="CDD" id="cd00092">
    <property type="entry name" value="HTH_CRP"/>
    <property type="match status" value="1"/>
</dbReference>
<dbReference type="InterPro" id="IPR012318">
    <property type="entry name" value="HTH_CRP"/>
</dbReference>
<keyword evidence="1" id="KW-0805">Transcription regulation</keyword>
<dbReference type="CDD" id="cd00038">
    <property type="entry name" value="CAP_ED"/>
    <property type="match status" value="1"/>
</dbReference>
<dbReference type="PROSITE" id="PS51063">
    <property type="entry name" value="HTH_CRP_2"/>
    <property type="match status" value="1"/>
</dbReference>
<dbReference type="InterPro" id="IPR050397">
    <property type="entry name" value="Env_Response_Regulators"/>
</dbReference>
<sequence length="241" mass="27572">MKQAIIARPYTQTVCNTFCFSQTGFEKLKEIMYIHHIPSGNHIFWEGDADDKLYYIMEGRVKLIKHNTEGKEFVFSQYQEGDIVGQFDPFSPSSHSSSAKAVLNCTIGVIQKSDLEILLWQHGDLAIEFMKWMGLMHRLTQTKFRDLLLYGKQGALASTLIRLANSFGEQTEEGVLISEKITNTELSDYIGAARESVNRMLGELKKQKVLSFEHGYILVRDMKHLQAICHCEQCPKEVCRI</sequence>
<evidence type="ECO:0000313" key="7">
    <source>
        <dbReference type="EMBL" id="ANY68970.1"/>
    </source>
</evidence>
<keyword evidence="4" id="KW-0804">Transcription</keyword>
<keyword evidence="2" id="KW-0238">DNA-binding</keyword>
<feature type="domain" description="HTH crp-type" evidence="6">
    <location>
        <begin position="150"/>
        <end position="223"/>
    </location>
</feature>
<evidence type="ECO:0000259" key="5">
    <source>
        <dbReference type="PROSITE" id="PS50042"/>
    </source>
</evidence>
<evidence type="ECO:0000256" key="2">
    <source>
        <dbReference type="ARBA" id="ARBA00023125"/>
    </source>
</evidence>
<dbReference type="PRINTS" id="PR00034">
    <property type="entry name" value="HTHCRP"/>
</dbReference>
<dbReference type="Gene3D" id="2.60.120.10">
    <property type="entry name" value="Jelly Rolls"/>
    <property type="match status" value="1"/>
</dbReference>
<feature type="domain" description="Cyclic nucleotide-binding" evidence="5">
    <location>
        <begin position="25"/>
        <end position="119"/>
    </location>
</feature>
<gene>
    <name evidence="7" type="ORF">BBD42_22640</name>
</gene>
<dbReference type="EMBL" id="CP016808">
    <property type="protein sequence ID" value="ANY68970.1"/>
    <property type="molecule type" value="Genomic_DNA"/>
</dbReference>
<dbReference type="AlphaFoldDB" id="A0A1B2DMM5"/>
<dbReference type="InterPro" id="IPR036390">
    <property type="entry name" value="WH_DNA-bd_sf"/>
</dbReference>
<dbReference type="SUPFAM" id="SSF46785">
    <property type="entry name" value="Winged helix' DNA-binding domain"/>
    <property type="match status" value="1"/>
</dbReference>
<dbReference type="GO" id="GO:0005829">
    <property type="term" value="C:cytosol"/>
    <property type="evidence" value="ECO:0007669"/>
    <property type="project" value="TreeGrafter"/>
</dbReference>
<dbReference type="SMART" id="SM00419">
    <property type="entry name" value="HTH_CRP"/>
    <property type="match status" value="1"/>
</dbReference>
<dbReference type="PANTHER" id="PTHR24567:SF74">
    <property type="entry name" value="HTH-TYPE TRANSCRIPTIONAL REGULATOR ARCR"/>
    <property type="match status" value="1"/>
</dbReference>
<dbReference type="InterPro" id="IPR000595">
    <property type="entry name" value="cNMP-bd_dom"/>
</dbReference>